<evidence type="ECO:0008006" key="3">
    <source>
        <dbReference type="Google" id="ProtNLM"/>
    </source>
</evidence>
<dbReference type="PROSITE" id="PS51257">
    <property type="entry name" value="PROKAR_LIPOPROTEIN"/>
    <property type="match status" value="1"/>
</dbReference>
<accession>A0ABW3I4I1</accession>
<sequence length="285" mass="32651">MKLTYFSIFFFFLSILSCGSKKSDTIKVIADLPKSLKESSGIENLNGADNFWMINDSGNDNELFEVTPKGKIKRVVEVVNTRNKDWEDLASNGSDQLFIGDFGNNNNKRKDLAIYWVNINQIQNNKVIAIKTSFYFQDQEKFPPKKKDRNFDVEAFVYKEGYFYLFTKNRSSKFDGTTKLYKLLAQEGKQKAILIDTFVTCQDQSDCLITSAVLSKDKNELVLLTHNKLFKFSDFKGGNFFDGVIKEISLHHKSQKEAICFKNGELFITDEATKTEGGKLYKVLN</sequence>
<dbReference type="Proteomes" id="UP001596997">
    <property type="component" value="Unassembled WGS sequence"/>
</dbReference>
<dbReference type="EMBL" id="JBHTJM010000010">
    <property type="protein sequence ID" value="MFD0964758.1"/>
    <property type="molecule type" value="Genomic_DNA"/>
</dbReference>
<name>A0ABW3I4I1_9FLAO</name>
<dbReference type="RefSeq" id="WP_377716307.1">
    <property type="nucleotide sequence ID" value="NZ_JBHTJM010000010.1"/>
</dbReference>
<organism evidence="1 2">
    <name type="scientific">Pseudofulvibacter geojedonensis</name>
    <dbReference type="NCBI Taxonomy" id="1123758"/>
    <lineage>
        <taxon>Bacteria</taxon>
        <taxon>Pseudomonadati</taxon>
        <taxon>Bacteroidota</taxon>
        <taxon>Flavobacteriia</taxon>
        <taxon>Flavobacteriales</taxon>
        <taxon>Flavobacteriaceae</taxon>
        <taxon>Pseudofulvibacter</taxon>
    </lineage>
</organism>
<evidence type="ECO:0000313" key="2">
    <source>
        <dbReference type="Proteomes" id="UP001596997"/>
    </source>
</evidence>
<gene>
    <name evidence="1" type="ORF">ACFQ1O_12155</name>
</gene>
<keyword evidence="2" id="KW-1185">Reference proteome</keyword>
<protein>
    <recommendedName>
        <fullName evidence="3">SdiA-regulated family protein</fullName>
    </recommendedName>
</protein>
<evidence type="ECO:0000313" key="1">
    <source>
        <dbReference type="EMBL" id="MFD0964758.1"/>
    </source>
</evidence>
<reference evidence="2" key="1">
    <citation type="journal article" date="2019" name="Int. J. Syst. Evol. Microbiol.">
        <title>The Global Catalogue of Microorganisms (GCM) 10K type strain sequencing project: providing services to taxonomists for standard genome sequencing and annotation.</title>
        <authorList>
            <consortium name="The Broad Institute Genomics Platform"/>
            <consortium name="The Broad Institute Genome Sequencing Center for Infectious Disease"/>
            <person name="Wu L."/>
            <person name="Ma J."/>
        </authorList>
    </citation>
    <scope>NUCLEOTIDE SEQUENCE [LARGE SCALE GENOMIC DNA]</scope>
    <source>
        <strain evidence="2">CCUG 62114</strain>
    </source>
</reference>
<proteinExistence type="predicted"/>
<comment type="caution">
    <text evidence="1">The sequence shown here is derived from an EMBL/GenBank/DDBJ whole genome shotgun (WGS) entry which is preliminary data.</text>
</comment>